<dbReference type="Proteomes" id="UP000023268">
    <property type="component" value="Unassembled WGS sequence"/>
</dbReference>
<evidence type="ECO:0000313" key="6">
    <source>
        <dbReference type="Proteomes" id="UP000023268"/>
    </source>
</evidence>
<dbReference type="InterPro" id="IPR005584">
    <property type="entry name" value="DNA_gyrase_inhibitor_YacG"/>
</dbReference>
<sequence length="73" mass="8171">MNRYPSDTPPPQARVVPCPRCGGDSIYAPSNPYRPFCSDRCKKVDLGAWASESFRVPTEAPPEDEQYGDPRLQ</sequence>
<proteinExistence type="inferred from homology"/>
<comment type="subunit">
    <text evidence="3">Interacts with GyrB.</text>
</comment>
<dbReference type="OrthoDB" id="9809663at2"/>
<dbReference type="GO" id="GO:0008657">
    <property type="term" value="F:DNA topoisomerase type II (double strand cut, ATP-hydrolyzing) inhibitor activity"/>
    <property type="evidence" value="ECO:0007669"/>
    <property type="project" value="UniProtKB-UniRule"/>
</dbReference>
<dbReference type="AlphaFoldDB" id="A0A016XGT4"/>
<feature type="region of interest" description="Disordered" evidence="4">
    <location>
        <begin position="52"/>
        <end position="73"/>
    </location>
</feature>
<feature type="binding site" evidence="3">
    <location>
        <position position="41"/>
    </location>
    <ligand>
        <name>Zn(2+)</name>
        <dbReference type="ChEBI" id="CHEBI:29105"/>
    </ligand>
</feature>
<evidence type="ECO:0000313" key="5">
    <source>
        <dbReference type="EMBL" id="EYC50423.1"/>
    </source>
</evidence>
<gene>
    <name evidence="3" type="primary">yacG</name>
    <name evidence="5" type="ORF">AZ34_04675</name>
</gene>
<evidence type="ECO:0000256" key="3">
    <source>
        <dbReference type="HAMAP-Rule" id="MF_00649"/>
    </source>
</evidence>
<evidence type="ECO:0000256" key="1">
    <source>
        <dbReference type="ARBA" id="ARBA00022723"/>
    </source>
</evidence>
<dbReference type="Gene3D" id="3.30.50.10">
    <property type="entry name" value="Erythroid Transcription Factor GATA-1, subunit A"/>
    <property type="match status" value="1"/>
</dbReference>
<dbReference type="SUPFAM" id="SSF57716">
    <property type="entry name" value="Glucocorticoid receptor-like (DNA-binding domain)"/>
    <property type="match status" value="1"/>
</dbReference>
<accession>A0A016XGT4</accession>
<dbReference type="InterPro" id="IPR013088">
    <property type="entry name" value="Znf_NHR/GATA"/>
</dbReference>
<comment type="similarity">
    <text evidence="3">Belongs to the DNA gyrase inhibitor YacG family.</text>
</comment>
<keyword evidence="1 3" id="KW-0479">Metal-binding</keyword>
<comment type="function">
    <text evidence="3">Inhibits all the catalytic activities of DNA gyrase by preventing its interaction with DNA. Acts by binding directly to the C-terminal domain of GyrB, which probably disrupts DNA binding by the gyrase.</text>
</comment>
<dbReference type="RefSeq" id="WP_035605289.1">
    <property type="nucleotide sequence ID" value="NZ_JEMG01000001.1"/>
</dbReference>
<dbReference type="Pfam" id="PF03884">
    <property type="entry name" value="YacG"/>
    <property type="match status" value="1"/>
</dbReference>
<feature type="binding site" evidence="3">
    <location>
        <position position="21"/>
    </location>
    <ligand>
        <name>Zn(2+)</name>
        <dbReference type="ChEBI" id="CHEBI:29105"/>
    </ligand>
</feature>
<feature type="binding site" evidence="3">
    <location>
        <position position="18"/>
    </location>
    <ligand>
        <name>Zn(2+)</name>
        <dbReference type="ChEBI" id="CHEBI:29105"/>
    </ligand>
</feature>
<keyword evidence="2 3" id="KW-0862">Zinc</keyword>
<organism evidence="5 6">
    <name type="scientific">Hylemonella gracilis str. Niagara R</name>
    <dbReference type="NCBI Taxonomy" id="1458275"/>
    <lineage>
        <taxon>Bacteria</taxon>
        <taxon>Pseudomonadati</taxon>
        <taxon>Pseudomonadota</taxon>
        <taxon>Betaproteobacteria</taxon>
        <taxon>Burkholderiales</taxon>
        <taxon>Comamonadaceae</taxon>
        <taxon>Hylemonella</taxon>
    </lineage>
</organism>
<comment type="cofactor">
    <cofactor evidence="3">
        <name>Zn(2+)</name>
        <dbReference type="ChEBI" id="CHEBI:29105"/>
    </cofactor>
    <text evidence="3">Binds 1 zinc ion.</text>
</comment>
<dbReference type="HAMAP" id="MF_00649">
    <property type="entry name" value="DNA_gyrase_inhibitor_YacG"/>
    <property type="match status" value="1"/>
</dbReference>
<dbReference type="GO" id="GO:0008270">
    <property type="term" value="F:zinc ion binding"/>
    <property type="evidence" value="ECO:0007669"/>
    <property type="project" value="UniProtKB-UniRule"/>
</dbReference>
<dbReference type="eggNOG" id="COG3024">
    <property type="taxonomic scope" value="Bacteria"/>
</dbReference>
<name>A0A016XGT4_9BURK</name>
<comment type="caution">
    <text evidence="5">The sequence shown here is derived from an EMBL/GenBank/DDBJ whole genome shotgun (WGS) entry which is preliminary data.</text>
</comment>
<dbReference type="STRING" id="1458275.AZ34_04675"/>
<dbReference type="PANTHER" id="PTHR36150">
    <property type="entry name" value="DNA GYRASE INHIBITOR YACG"/>
    <property type="match status" value="1"/>
</dbReference>
<dbReference type="GO" id="GO:0006355">
    <property type="term" value="P:regulation of DNA-templated transcription"/>
    <property type="evidence" value="ECO:0007669"/>
    <property type="project" value="InterPro"/>
</dbReference>
<evidence type="ECO:0000256" key="2">
    <source>
        <dbReference type="ARBA" id="ARBA00022833"/>
    </source>
</evidence>
<reference evidence="5 6" key="1">
    <citation type="submission" date="2014-02" db="EMBL/GenBank/DDBJ databases">
        <title>Draft Genome of Hylemonella gracilis isolated from the Niagara River.</title>
        <authorList>
            <person name="Pawlowski D.R."/>
            <person name="Koudelka G.B."/>
        </authorList>
    </citation>
    <scope>NUCLEOTIDE SEQUENCE [LARGE SCALE GENOMIC DNA]</scope>
    <source>
        <strain evidence="5 6">Niagara R</strain>
    </source>
</reference>
<protein>
    <recommendedName>
        <fullName evidence="3">DNA gyrase inhibitor YacG</fullName>
    </recommendedName>
</protein>
<dbReference type="PANTHER" id="PTHR36150:SF1">
    <property type="entry name" value="DNA GYRASE INHIBITOR YACG"/>
    <property type="match status" value="1"/>
</dbReference>
<dbReference type="EMBL" id="JEMG01000001">
    <property type="protein sequence ID" value="EYC50423.1"/>
    <property type="molecule type" value="Genomic_DNA"/>
</dbReference>
<feature type="binding site" evidence="3">
    <location>
        <position position="37"/>
    </location>
    <ligand>
        <name>Zn(2+)</name>
        <dbReference type="ChEBI" id="CHEBI:29105"/>
    </ligand>
</feature>
<evidence type="ECO:0000256" key="4">
    <source>
        <dbReference type="SAM" id="MobiDB-lite"/>
    </source>
</evidence>